<evidence type="ECO:0000313" key="3">
    <source>
        <dbReference type="Proteomes" id="UP000238916"/>
    </source>
</evidence>
<reference evidence="3" key="1">
    <citation type="submission" date="2018-02" db="EMBL/GenBank/DDBJ databases">
        <authorList>
            <person name="Hausmann B."/>
        </authorList>
    </citation>
    <scope>NUCLEOTIDE SEQUENCE [LARGE SCALE GENOMIC DNA]</scope>
    <source>
        <strain evidence="3">Peat soil MAG SbF1</strain>
    </source>
</reference>
<evidence type="ECO:0000256" key="1">
    <source>
        <dbReference type="SAM" id="Phobius"/>
    </source>
</evidence>
<keyword evidence="1" id="KW-1133">Transmembrane helix</keyword>
<dbReference type="AlphaFoldDB" id="A0A2U3K9A7"/>
<keyword evidence="1" id="KW-0812">Transmembrane</keyword>
<sequence length="66" mass="7184">MKAIFQVALYAFVVDVLVIYLGMDAEMMVSNDTSAKIVANRSLQTPTLLHQGLEKSLKLGKSISNA</sequence>
<organism evidence="2 3">
    <name type="scientific">Candidatus Desulfosporosinus infrequens</name>
    <dbReference type="NCBI Taxonomy" id="2043169"/>
    <lineage>
        <taxon>Bacteria</taxon>
        <taxon>Bacillati</taxon>
        <taxon>Bacillota</taxon>
        <taxon>Clostridia</taxon>
        <taxon>Eubacteriales</taxon>
        <taxon>Desulfitobacteriaceae</taxon>
        <taxon>Desulfosporosinus</taxon>
    </lineage>
</organism>
<gene>
    <name evidence="2" type="ORF">SBF1_1590007</name>
</gene>
<protein>
    <submittedName>
        <fullName evidence="2">Uncharacterized protein</fullName>
    </submittedName>
</protein>
<proteinExistence type="predicted"/>
<name>A0A2U3K9A7_9FIRM</name>
<dbReference type="EMBL" id="OMOF01000067">
    <property type="protein sequence ID" value="SPF36147.1"/>
    <property type="molecule type" value="Genomic_DNA"/>
</dbReference>
<accession>A0A2U3K9A7</accession>
<feature type="transmembrane region" description="Helical" evidence="1">
    <location>
        <begin position="7"/>
        <end position="23"/>
    </location>
</feature>
<keyword evidence="1" id="KW-0472">Membrane</keyword>
<dbReference type="Proteomes" id="UP000238916">
    <property type="component" value="Unassembled WGS sequence"/>
</dbReference>
<evidence type="ECO:0000313" key="2">
    <source>
        <dbReference type="EMBL" id="SPF36147.1"/>
    </source>
</evidence>